<feature type="compositionally biased region" description="Low complexity" evidence="1">
    <location>
        <begin position="911"/>
        <end position="925"/>
    </location>
</feature>
<dbReference type="InterPro" id="IPR023404">
    <property type="entry name" value="rSAM_horseshoe"/>
</dbReference>
<evidence type="ECO:0000256" key="1">
    <source>
        <dbReference type="SAM" id="MobiDB-lite"/>
    </source>
</evidence>
<dbReference type="InterPro" id="IPR045784">
    <property type="entry name" value="Radical_SAM_N2"/>
</dbReference>
<dbReference type="InterPro" id="IPR058240">
    <property type="entry name" value="rSAM_sf"/>
</dbReference>
<dbReference type="SFLD" id="SFLDG01082">
    <property type="entry name" value="B12-binding_domain_containing"/>
    <property type="match status" value="1"/>
</dbReference>
<feature type="compositionally biased region" description="Polar residues" evidence="1">
    <location>
        <begin position="1250"/>
        <end position="1260"/>
    </location>
</feature>
<dbReference type="Pfam" id="PF10105">
    <property type="entry name" value="DUF2344"/>
    <property type="match status" value="1"/>
</dbReference>
<name>A0A2P6TRY5_CHLSO</name>
<dbReference type="PANTHER" id="PTHR42731:SF1">
    <property type="entry name" value="RADICAL SAM DOMAIN PROTEIN"/>
    <property type="match status" value="1"/>
</dbReference>
<dbReference type="GO" id="GO:0051536">
    <property type="term" value="F:iron-sulfur cluster binding"/>
    <property type="evidence" value="ECO:0007669"/>
    <property type="project" value="InterPro"/>
</dbReference>
<dbReference type="Pfam" id="PF19864">
    <property type="entry name" value="Radical_SAM_N2"/>
    <property type="match status" value="1"/>
</dbReference>
<dbReference type="SMART" id="SM00729">
    <property type="entry name" value="Elp3"/>
    <property type="match status" value="1"/>
</dbReference>
<feature type="compositionally biased region" description="Pro residues" evidence="1">
    <location>
        <begin position="1234"/>
        <end position="1247"/>
    </location>
</feature>
<feature type="domain" description="Radical SAM core" evidence="2">
    <location>
        <begin position="351"/>
        <end position="580"/>
    </location>
</feature>
<feature type="compositionally biased region" description="Low complexity" evidence="1">
    <location>
        <begin position="1261"/>
        <end position="1277"/>
    </location>
</feature>
<feature type="region of interest" description="Disordered" evidence="1">
    <location>
        <begin position="1234"/>
        <end position="1277"/>
    </location>
</feature>
<proteinExistence type="predicted"/>
<dbReference type="Gene3D" id="3.80.30.20">
    <property type="entry name" value="tm_1862 like domain"/>
    <property type="match status" value="1"/>
</dbReference>
<dbReference type="SFLD" id="SFLDS00029">
    <property type="entry name" value="Radical_SAM"/>
    <property type="match status" value="1"/>
</dbReference>
<gene>
    <name evidence="3" type="ORF">C2E21_4507</name>
</gene>
<dbReference type="InterPro" id="IPR023862">
    <property type="entry name" value="CHP03960_rSAM"/>
</dbReference>
<dbReference type="GO" id="GO:0003824">
    <property type="term" value="F:catalytic activity"/>
    <property type="evidence" value="ECO:0007669"/>
    <property type="project" value="InterPro"/>
</dbReference>
<evidence type="ECO:0000259" key="2">
    <source>
        <dbReference type="PROSITE" id="PS51918"/>
    </source>
</evidence>
<protein>
    <submittedName>
        <fullName evidence="3">Radical SAM domain isoform B</fullName>
    </submittedName>
</protein>
<dbReference type="SUPFAM" id="SSF102114">
    <property type="entry name" value="Radical SAM enzymes"/>
    <property type="match status" value="1"/>
</dbReference>
<dbReference type="PROSITE" id="PS51918">
    <property type="entry name" value="RADICAL_SAM"/>
    <property type="match status" value="1"/>
</dbReference>
<dbReference type="NCBIfam" id="TIGR03936">
    <property type="entry name" value="sam_1_link_chp"/>
    <property type="match status" value="1"/>
</dbReference>
<dbReference type="STRING" id="3076.A0A2P6TRY5"/>
<dbReference type="InterPro" id="IPR007197">
    <property type="entry name" value="rSAM"/>
</dbReference>
<evidence type="ECO:0000313" key="4">
    <source>
        <dbReference type="Proteomes" id="UP000239899"/>
    </source>
</evidence>
<dbReference type="NCBIfam" id="TIGR03960">
    <property type="entry name" value="rSAM_fuse_unch"/>
    <property type="match status" value="1"/>
</dbReference>
<comment type="caution">
    <text evidence="3">The sequence shown here is derived from an EMBL/GenBank/DDBJ whole genome shotgun (WGS) entry which is preliminary data.</text>
</comment>
<reference evidence="3 4" key="1">
    <citation type="journal article" date="2018" name="Plant J.">
        <title>Genome sequences of Chlorella sorokiniana UTEX 1602 and Micractinium conductrix SAG 241.80: implications to maltose excretion by a green alga.</title>
        <authorList>
            <person name="Arriola M.B."/>
            <person name="Velmurugan N."/>
            <person name="Zhang Y."/>
            <person name="Plunkett M.H."/>
            <person name="Hondzo H."/>
            <person name="Barney B.M."/>
        </authorList>
    </citation>
    <scope>NUCLEOTIDE SEQUENCE [LARGE SCALE GENOMIC DNA]</scope>
    <source>
        <strain evidence="4">UTEX 1602</strain>
    </source>
</reference>
<dbReference type="CDD" id="cd01335">
    <property type="entry name" value="Radical_SAM"/>
    <property type="match status" value="1"/>
</dbReference>
<dbReference type="InterPro" id="IPR018768">
    <property type="entry name" value="DUF2344"/>
</dbReference>
<dbReference type="EMBL" id="LHPG02000008">
    <property type="protein sequence ID" value="PRW56814.1"/>
    <property type="molecule type" value="Genomic_DNA"/>
</dbReference>
<dbReference type="Proteomes" id="UP000239899">
    <property type="component" value="Unassembled WGS sequence"/>
</dbReference>
<keyword evidence="4" id="KW-1185">Reference proteome</keyword>
<dbReference type="PANTHER" id="PTHR42731">
    <property type="entry name" value="SLL1084 PROTEIN"/>
    <property type="match status" value="1"/>
</dbReference>
<dbReference type="OrthoDB" id="3846at2759"/>
<dbReference type="InterPro" id="IPR006638">
    <property type="entry name" value="Elp3/MiaA/NifB-like_rSAM"/>
</dbReference>
<evidence type="ECO:0000313" key="3">
    <source>
        <dbReference type="EMBL" id="PRW56814.1"/>
    </source>
</evidence>
<accession>A0A2P6TRY5</accession>
<feature type="region of interest" description="Disordered" evidence="1">
    <location>
        <begin position="909"/>
        <end position="932"/>
    </location>
</feature>
<sequence length="1337" mass="143581">MLGLSSSRLAGPTAVAPLLGGAAAGAARRRQQCRRPAAPRAAAAPQLALPDGPAEAAAAVSGAEAEVREELALAAGSGDIYGIPRAEWLKLQSPARYLGNEFGAVHKPWDSAEIRFALTYPEIYEVGASNLGHIILYALLNQQQGLLCDRAYYPGEDLQALLAKHGKRLFGALLAKHGKRLFGVESRRPLNEFDVLGFSLSYELGGTNILEMLRQAGVPVTWEERKEEAGKPWDPANGSWPLIFAGGPTATSNPEPFAMFFDFVALGDGEEALAEIGQCLRQCRAEGLDREATLFRLATTVEGVYVPQFYDAPGGWGGAVFPNREGLPARIKRRVCTPDPFQQIGLVPYVDTVHNRLTVEIRRGCTRGCRFCQPGMLTRPARDVEPSRVVDAVEHGMRITGYNEFSLLSLSCSDYLSLPSVGIQIKNRLKDENVALSLPSQRVDRFDDDIANIVTNSAKRSGLTFAPEAGTQRLRDIINKGLTNEELLRGVQTAWDKGWRQIKLYFMIGLPGETDEDVLGIAETIGWLQQEVRQGKWHLAVNVTISNFTPKPHTPFQWHSVSTAEFLRKQAMLREALGKLHQVKANFTPVGISAMEDFIGRGDRRIGAVIRRAWELGATNDSWWQSEEQCFKAWSQAIADCGMDWKYRQVESGEWDVLEKMGDGRYRGQGGGGKGRVDRGQLADDRLDAPLPWDHIDTGIAKWWLKNDLQRALEAATVPDCSHSGLCTECGVCDDDDEAATAEGEEGSSGSRGFGRNVVYEPPPIPEFEGHYRPNSTRAQRLRFRFSKTGDMVFVGHLDLMKTFDRACRRAALPVSADESPFAVRQRIYAALPLPLGATSAGEWLELALTEKFEPEAIRSRLQAQLPGGLQLLSAEEALVKKADGSNGEKMAQQLDSVEYYLVLEERDSDASSSSGSDSSSSSSGSGSGSPLARMQAAVAGALAAPEFMVQRSGGKKRGRKAPPTQVDLKWALQEMEACTPAAAAKAGVPPEVLPASGSGKAVVRVRTACANGNPVLTPAMTVDMLNAAAATSGSSGSGSNAAAEPAAAAAAAAEDGSDGSSGATTSAGRYALAHLHRSEIRLRPMIVPQPDWIKLRSLCRMEGHLAAAQTFESPMNGPIIVRRPVLQRKKSQLGFVKAADRDTAAIAAAAAEILAVVPPETWLIPAVLDRMRANAALQQQAAESCPASPAARRTPDLEGSTAFAAAAKLRLSLDLELSPDEAQWLVQAPALPESPAPVASPAPAPQQPTIATSRTASQHATAATPATKTKRSAAAPLTALRRGLRRLAGGLRRRLAAAACMARPATRECGGCPGCRLGNASSGATAEWNVTHVNWS</sequence>
<organism evidence="3 4">
    <name type="scientific">Chlorella sorokiniana</name>
    <name type="common">Freshwater green alga</name>
    <dbReference type="NCBI Taxonomy" id="3076"/>
    <lineage>
        <taxon>Eukaryota</taxon>
        <taxon>Viridiplantae</taxon>
        <taxon>Chlorophyta</taxon>
        <taxon>core chlorophytes</taxon>
        <taxon>Trebouxiophyceae</taxon>
        <taxon>Chlorellales</taxon>
        <taxon>Chlorellaceae</taxon>
        <taxon>Chlorella clade</taxon>
        <taxon>Chlorella</taxon>
    </lineage>
</organism>
<dbReference type="Pfam" id="PF04055">
    <property type="entry name" value="Radical_SAM"/>
    <property type="match status" value="1"/>
</dbReference>